<organism evidence="3 4">
    <name type="scientific">Akanthomyces muscarius</name>
    <name type="common">Entomopathogenic fungus</name>
    <name type="synonym">Lecanicillium muscarium</name>
    <dbReference type="NCBI Taxonomy" id="2231603"/>
    <lineage>
        <taxon>Eukaryota</taxon>
        <taxon>Fungi</taxon>
        <taxon>Dikarya</taxon>
        <taxon>Ascomycota</taxon>
        <taxon>Pezizomycotina</taxon>
        <taxon>Sordariomycetes</taxon>
        <taxon>Hypocreomycetidae</taxon>
        <taxon>Hypocreales</taxon>
        <taxon>Cordycipitaceae</taxon>
        <taxon>Akanthomyces</taxon>
    </lineage>
</organism>
<comment type="caution">
    <text evidence="3">The sequence shown here is derived from an EMBL/GenBank/DDBJ whole genome shotgun (WGS) entry which is preliminary data.</text>
</comment>
<sequence length="129" mass="14772">MCKRAGLPKLPSGAVFFFPLLSGRRRKAVKLPQSPNTYTSAAQHSSEEPRTSRQHNKFSALVANSVRGWLLPVHLPLFFSSKNHSLLRDSVLFFFIFVPSILDLFFFDCPIYARHRLHLDIDVHTTLYS</sequence>
<keyword evidence="2" id="KW-0812">Transmembrane</keyword>
<evidence type="ECO:0000313" key="4">
    <source>
        <dbReference type="Proteomes" id="UP001144673"/>
    </source>
</evidence>
<protein>
    <recommendedName>
        <fullName evidence="5">Transmembrane protein</fullName>
    </recommendedName>
</protein>
<reference evidence="3" key="1">
    <citation type="journal article" date="2023" name="Access Microbiol">
        <title>De-novo genome assembly for Akanthomyces muscarius, a biocontrol agent of insect agricultural pests.</title>
        <authorList>
            <person name="Erdos Z."/>
            <person name="Studholme D.J."/>
            <person name="Raymond B."/>
            <person name="Sharma M."/>
        </authorList>
    </citation>
    <scope>NUCLEOTIDE SEQUENCE</scope>
    <source>
        <strain evidence="3">Ve6</strain>
    </source>
</reference>
<dbReference type="Proteomes" id="UP001144673">
    <property type="component" value="Chromosome 4"/>
</dbReference>
<accession>A0A9W8Q9Y5</accession>
<evidence type="ECO:0000256" key="1">
    <source>
        <dbReference type="SAM" id="MobiDB-lite"/>
    </source>
</evidence>
<evidence type="ECO:0000313" key="3">
    <source>
        <dbReference type="EMBL" id="KAJ4150331.1"/>
    </source>
</evidence>
<dbReference type="KEGG" id="amus:LMH87_011084"/>
<proteinExistence type="predicted"/>
<feature type="transmembrane region" description="Helical" evidence="2">
    <location>
        <begin position="91"/>
        <end position="113"/>
    </location>
</feature>
<keyword evidence="4" id="KW-1185">Reference proteome</keyword>
<evidence type="ECO:0000256" key="2">
    <source>
        <dbReference type="SAM" id="Phobius"/>
    </source>
</evidence>
<feature type="region of interest" description="Disordered" evidence="1">
    <location>
        <begin position="29"/>
        <end position="54"/>
    </location>
</feature>
<dbReference type="AlphaFoldDB" id="A0A9W8Q9Y5"/>
<keyword evidence="2" id="KW-0472">Membrane</keyword>
<evidence type="ECO:0008006" key="5">
    <source>
        <dbReference type="Google" id="ProtNLM"/>
    </source>
</evidence>
<feature type="compositionally biased region" description="Polar residues" evidence="1">
    <location>
        <begin position="33"/>
        <end position="44"/>
    </location>
</feature>
<gene>
    <name evidence="3" type="ORF">LMH87_011084</name>
</gene>
<dbReference type="EMBL" id="JAJHUN010000009">
    <property type="protein sequence ID" value="KAJ4150331.1"/>
    <property type="molecule type" value="Genomic_DNA"/>
</dbReference>
<name>A0A9W8Q9Y5_AKAMU</name>
<dbReference type="GeneID" id="80898243"/>
<keyword evidence="2" id="KW-1133">Transmembrane helix</keyword>
<dbReference type="RefSeq" id="XP_056052045.1">
    <property type="nucleotide sequence ID" value="XM_056200167.1"/>
</dbReference>